<evidence type="ECO:0000313" key="10">
    <source>
        <dbReference type="EMBL" id="QTM00097.1"/>
    </source>
</evidence>
<keyword evidence="5" id="KW-0813">Transport</keyword>
<comment type="function">
    <text evidence="1">Part of the ABC transporter complex PstSACB involved in phosphate import.</text>
</comment>
<keyword evidence="5" id="KW-0592">Phosphate transport</keyword>
<keyword evidence="6" id="KW-0732">Signal</keyword>
<accession>A0A8A7KE68</accession>
<dbReference type="PANTHER" id="PTHR30570">
    <property type="entry name" value="PERIPLASMIC PHOSPHATE BINDING COMPONENT OF PHOSPHATE ABC TRANSPORTER"/>
    <property type="match status" value="1"/>
</dbReference>
<dbReference type="InterPro" id="IPR024370">
    <property type="entry name" value="PBP_domain"/>
</dbReference>
<dbReference type="PANTHER" id="PTHR30570:SF1">
    <property type="entry name" value="PHOSPHATE-BINDING PROTEIN PSTS"/>
    <property type="match status" value="1"/>
</dbReference>
<protein>
    <submittedName>
        <fullName evidence="10">Phosphate ABC transporter substrate-binding protein</fullName>
    </submittedName>
</protein>
<evidence type="ECO:0000259" key="9">
    <source>
        <dbReference type="Pfam" id="PF12849"/>
    </source>
</evidence>
<evidence type="ECO:0000256" key="4">
    <source>
        <dbReference type="ARBA" id="ARBA00011529"/>
    </source>
</evidence>
<organism evidence="10 11">
    <name type="scientific">Iocasia fonsfrigidae</name>
    <dbReference type="NCBI Taxonomy" id="2682810"/>
    <lineage>
        <taxon>Bacteria</taxon>
        <taxon>Bacillati</taxon>
        <taxon>Bacillota</taxon>
        <taxon>Clostridia</taxon>
        <taxon>Halanaerobiales</taxon>
        <taxon>Halanaerobiaceae</taxon>
        <taxon>Iocasia</taxon>
    </lineage>
</organism>
<dbReference type="AlphaFoldDB" id="A0A8A7KE68"/>
<evidence type="ECO:0000256" key="5">
    <source>
        <dbReference type="ARBA" id="ARBA00022592"/>
    </source>
</evidence>
<evidence type="ECO:0000256" key="7">
    <source>
        <dbReference type="ARBA" id="ARBA00023139"/>
    </source>
</evidence>
<evidence type="ECO:0000256" key="1">
    <source>
        <dbReference type="ARBA" id="ARBA00002841"/>
    </source>
</evidence>
<dbReference type="InterPro" id="IPR050811">
    <property type="entry name" value="Phosphate_ABC_transporter"/>
</dbReference>
<evidence type="ECO:0000256" key="2">
    <source>
        <dbReference type="ARBA" id="ARBA00004193"/>
    </source>
</evidence>
<dbReference type="GO" id="GO:0006817">
    <property type="term" value="P:phosphate ion transport"/>
    <property type="evidence" value="ECO:0007669"/>
    <property type="project" value="UniProtKB-KW"/>
</dbReference>
<evidence type="ECO:0000256" key="3">
    <source>
        <dbReference type="ARBA" id="ARBA00008725"/>
    </source>
</evidence>
<feature type="domain" description="PBP" evidence="9">
    <location>
        <begin position="18"/>
        <end position="280"/>
    </location>
</feature>
<proteinExistence type="inferred from homology"/>
<keyword evidence="7" id="KW-0564">Palmitate</keyword>
<keyword evidence="8" id="KW-0449">Lipoprotein</keyword>
<dbReference type="Pfam" id="PF12849">
    <property type="entry name" value="PBP_like_2"/>
    <property type="match status" value="1"/>
</dbReference>
<dbReference type="Gene3D" id="3.40.190.10">
    <property type="entry name" value="Periplasmic binding protein-like II"/>
    <property type="match status" value="2"/>
</dbReference>
<comment type="subcellular location">
    <subcellularLocation>
        <location evidence="2">Cell membrane</location>
        <topology evidence="2">Lipid-anchor</topology>
    </subcellularLocation>
</comment>
<comment type="similarity">
    <text evidence="3">Belongs to the PstS family.</text>
</comment>
<dbReference type="EMBL" id="CP046640">
    <property type="protein sequence ID" value="QTM00097.1"/>
    <property type="molecule type" value="Genomic_DNA"/>
</dbReference>
<evidence type="ECO:0000313" key="11">
    <source>
        <dbReference type="Proteomes" id="UP000665020"/>
    </source>
</evidence>
<reference evidence="10" key="1">
    <citation type="submission" date="2019-12" db="EMBL/GenBank/DDBJ databases">
        <authorList>
            <person name="zhang j."/>
            <person name="sun C.M."/>
        </authorList>
    </citation>
    <scope>NUCLEOTIDE SEQUENCE</scope>
    <source>
        <strain evidence="10">NS-1</strain>
    </source>
</reference>
<name>A0A8A7KE68_9FIRM</name>
<dbReference type="SUPFAM" id="SSF53850">
    <property type="entry name" value="Periplasmic binding protein-like II"/>
    <property type="match status" value="1"/>
</dbReference>
<evidence type="ECO:0000256" key="6">
    <source>
        <dbReference type="ARBA" id="ARBA00022729"/>
    </source>
</evidence>
<sequence>MVLSSCSSLQKEDSLEQIPTIRISGAWALYPMMVVWADEYQKTHNVVIELAGGGAGKGISDVLNGQVDIGMVSRPIREEELEQEAFYIATVKDSVVAVVNEDNPVLMEIYEQGLSQEDLKKIFLKETVNWGEIVGKDMIDDQITVYGRADASGAAKVWASFLGDYTQSDLQDQADANFSGDQPVAAAVEDEKNAIGFTNLNYAYSIETGKFAEKIRPVPVDLNNNNRLNAEESFYDNRDMFIKSVSEGKYPSPPARRDYVVGKGSFTAEVKEFIKWILTDGQKYVVENGYVKLANEELKEEINYLEDGKRRQ</sequence>
<comment type="subunit">
    <text evidence="4">The complex is composed of two ATP-binding proteins (PstB), two transmembrane proteins (PstC and PstA) and a solute-binding protein (PstS).</text>
</comment>
<dbReference type="KEGG" id="ifn:GM661_17740"/>
<dbReference type="Proteomes" id="UP000665020">
    <property type="component" value="Chromosome"/>
</dbReference>
<gene>
    <name evidence="10" type="ORF">GM661_17740</name>
</gene>
<dbReference type="GO" id="GO:0005886">
    <property type="term" value="C:plasma membrane"/>
    <property type="evidence" value="ECO:0007669"/>
    <property type="project" value="UniProtKB-SubCell"/>
</dbReference>
<evidence type="ECO:0000256" key="8">
    <source>
        <dbReference type="ARBA" id="ARBA00023288"/>
    </source>
</evidence>
<keyword evidence="11" id="KW-1185">Reference proteome</keyword>